<dbReference type="Proteomes" id="UP001617351">
    <property type="component" value="Unassembled WGS sequence"/>
</dbReference>
<keyword evidence="1" id="KW-0812">Transmembrane</keyword>
<evidence type="ECO:0000313" key="2">
    <source>
        <dbReference type="EMBL" id="MFJ2823120.1"/>
    </source>
</evidence>
<proteinExistence type="predicted"/>
<gene>
    <name evidence="2" type="ORF">ACIO7M_18700</name>
</gene>
<keyword evidence="1" id="KW-0472">Membrane</keyword>
<feature type="transmembrane region" description="Helical" evidence="1">
    <location>
        <begin position="21"/>
        <end position="43"/>
    </location>
</feature>
<dbReference type="RefSeq" id="WP_402382271.1">
    <property type="nucleotide sequence ID" value="NZ_JBIUYY010000007.1"/>
</dbReference>
<dbReference type="EMBL" id="JBIUYY010000007">
    <property type="protein sequence ID" value="MFJ2823120.1"/>
    <property type="molecule type" value="Genomic_DNA"/>
</dbReference>
<reference evidence="2 3" key="1">
    <citation type="submission" date="2024-10" db="EMBL/GenBank/DDBJ databases">
        <title>The Natural Products Discovery Center: Release of the First 8490 Sequenced Strains for Exploring Actinobacteria Biosynthetic Diversity.</title>
        <authorList>
            <person name="Kalkreuter E."/>
            <person name="Kautsar S.A."/>
            <person name="Yang D."/>
            <person name="Bader C.D."/>
            <person name="Teijaro C.N."/>
            <person name="Fluegel L."/>
            <person name="Davis C.M."/>
            <person name="Simpson J.R."/>
            <person name="Lauterbach L."/>
            <person name="Steele A.D."/>
            <person name="Gui C."/>
            <person name="Meng S."/>
            <person name="Li G."/>
            <person name="Viehrig K."/>
            <person name="Ye F."/>
            <person name="Su P."/>
            <person name="Kiefer A.F."/>
            <person name="Nichols A."/>
            <person name="Cepeda A.J."/>
            <person name="Yan W."/>
            <person name="Fan B."/>
            <person name="Jiang Y."/>
            <person name="Adhikari A."/>
            <person name="Zheng C.-J."/>
            <person name="Schuster L."/>
            <person name="Cowan T.M."/>
            <person name="Smanski M.J."/>
            <person name="Chevrette M.G."/>
            <person name="De Carvalho L.P.S."/>
            <person name="Shen B."/>
        </authorList>
    </citation>
    <scope>NUCLEOTIDE SEQUENCE [LARGE SCALE GENOMIC DNA]</scope>
    <source>
        <strain evidence="2 3">NPDC087220</strain>
    </source>
</reference>
<sequence>MTWYRQSPPTAQAARAARIRRGAVIAFVLFLPLLAAAELAVLATDAGGRCLVYGGCEPFPWRPFLWVCGAAAAAFAAALAAPLRFRAPARGAQVGLQVLAALIVLARP</sequence>
<keyword evidence="1" id="KW-1133">Transmembrane helix</keyword>
<feature type="transmembrane region" description="Helical" evidence="1">
    <location>
        <begin position="63"/>
        <end position="83"/>
    </location>
</feature>
<keyword evidence="3" id="KW-1185">Reference proteome</keyword>
<evidence type="ECO:0000256" key="1">
    <source>
        <dbReference type="SAM" id="Phobius"/>
    </source>
</evidence>
<evidence type="ECO:0000313" key="3">
    <source>
        <dbReference type="Proteomes" id="UP001617351"/>
    </source>
</evidence>
<accession>A0ABW8EMF5</accession>
<protein>
    <submittedName>
        <fullName evidence="2">Uncharacterized protein</fullName>
    </submittedName>
</protein>
<name>A0ABW8EMF5_STRT5</name>
<organism evidence="2 3">
    <name type="scientific">Streptomyces toxytricini</name>
    <name type="common">Actinomyces toxytricini</name>
    <dbReference type="NCBI Taxonomy" id="67369"/>
    <lineage>
        <taxon>Bacteria</taxon>
        <taxon>Bacillati</taxon>
        <taxon>Actinomycetota</taxon>
        <taxon>Actinomycetes</taxon>
        <taxon>Kitasatosporales</taxon>
        <taxon>Streptomycetaceae</taxon>
        <taxon>Streptomyces</taxon>
    </lineage>
</organism>
<comment type="caution">
    <text evidence="2">The sequence shown here is derived from an EMBL/GenBank/DDBJ whole genome shotgun (WGS) entry which is preliminary data.</text>
</comment>